<comment type="caution">
    <text evidence="2">The sequence shown here is derived from an EMBL/GenBank/DDBJ whole genome shotgun (WGS) entry which is preliminary data.</text>
</comment>
<dbReference type="eggNOG" id="ENOG5030IQE">
    <property type="taxonomic scope" value="Bacteria"/>
</dbReference>
<dbReference type="OrthoDB" id="1139344at2"/>
<dbReference type="EMBL" id="AAOG01000002">
    <property type="protein sequence ID" value="EAR12575.1"/>
    <property type="molecule type" value="Genomic_DNA"/>
</dbReference>
<dbReference type="AlphaFoldDB" id="A4BZI2"/>
<keyword evidence="3" id="KW-1185">Reference proteome</keyword>
<accession>A4BZI2</accession>
<evidence type="ECO:0000313" key="3">
    <source>
        <dbReference type="Proteomes" id="UP000003053"/>
    </source>
</evidence>
<evidence type="ECO:0000313" key="2">
    <source>
        <dbReference type="EMBL" id="EAR12575.1"/>
    </source>
</evidence>
<keyword evidence="1" id="KW-0812">Transmembrane</keyword>
<name>A4BZI2_9FLAO</name>
<organism evidence="2 3">
    <name type="scientific">Polaribacter irgensii 23-P</name>
    <dbReference type="NCBI Taxonomy" id="313594"/>
    <lineage>
        <taxon>Bacteria</taxon>
        <taxon>Pseudomonadati</taxon>
        <taxon>Bacteroidota</taxon>
        <taxon>Flavobacteriia</taxon>
        <taxon>Flavobacteriales</taxon>
        <taxon>Flavobacteriaceae</taxon>
    </lineage>
</organism>
<gene>
    <name evidence="2" type="ORF">PI23P_08115</name>
</gene>
<feature type="transmembrane region" description="Helical" evidence="1">
    <location>
        <begin position="12"/>
        <end position="30"/>
    </location>
</feature>
<keyword evidence="1" id="KW-1133">Transmembrane helix</keyword>
<sequence>MIEYFNISLGNWYFQLALLILLYLIINWIVDKFIKKRVLKMIVSFTFSIILTPIVYSLFVAFFFSFLFYESHPELKFSSTAWAENKKERHHMKKNLIENKFLFGKTKNKIIKILGRPQKNFEVGLDTSKNWNYSMGSEGHGMGWKFHSLSVHFKDGKVAAVKTSEFID</sequence>
<dbReference type="STRING" id="313594.PI23P_08115"/>
<dbReference type="HOGENOM" id="CLU_1584984_0_0_10"/>
<dbReference type="Proteomes" id="UP000003053">
    <property type="component" value="Unassembled WGS sequence"/>
</dbReference>
<reference evidence="2 3" key="1">
    <citation type="submission" date="2006-02" db="EMBL/GenBank/DDBJ databases">
        <authorList>
            <person name="Murray A."/>
            <person name="Staley J."/>
            <person name="Ferriera S."/>
            <person name="Johnson J."/>
            <person name="Kravitz S."/>
            <person name="Halpern A."/>
            <person name="Remington K."/>
            <person name="Beeson K."/>
            <person name="Tran B."/>
            <person name="Rogers Y.-H."/>
            <person name="Friedman R."/>
            <person name="Venter J.C."/>
        </authorList>
    </citation>
    <scope>NUCLEOTIDE SEQUENCE [LARGE SCALE GENOMIC DNA]</scope>
    <source>
        <strain evidence="2 3">23-P</strain>
    </source>
</reference>
<keyword evidence="1" id="KW-0472">Membrane</keyword>
<evidence type="ECO:0000256" key="1">
    <source>
        <dbReference type="SAM" id="Phobius"/>
    </source>
</evidence>
<proteinExistence type="predicted"/>
<protein>
    <submittedName>
        <fullName evidence="2">Uncharacterized protein</fullName>
    </submittedName>
</protein>
<feature type="transmembrane region" description="Helical" evidence="1">
    <location>
        <begin position="42"/>
        <end position="69"/>
    </location>
</feature>